<dbReference type="SUPFAM" id="SSF50998">
    <property type="entry name" value="Quinoprotein alcohol dehydrogenase-like"/>
    <property type="match status" value="1"/>
</dbReference>
<dbReference type="InterPro" id="IPR050302">
    <property type="entry name" value="Rab_GAP_TBC_domain"/>
</dbReference>
<dbReference type="EMBL" id="JAIZAY010000007">
    <property type="protein sequence ID" value="KAJ8039313.1"/>
    <property type="molecule type" value="Genomic_DNA"/>
</dbReference>
<feature type="domain" description="Rab-GAP TBC" evidence="4">
    <location>
        <begin position="434"/>
        <end position="630"/>
    </location>
</feature>
<feature type="region of interest" description="Disordered" evidence="3">
    <location>
        <begin position="115"/>
        <end position="172"/>
    </location>
</feature>
<dbReference type="Pfam" id="PF23748">
    <property type="entry name" value="Beta-prop_LRRK2"/>
    <property type="match status" value="1"/>
</dbReference>
<dbReference type="InterPro" id="IPR015943">
    <property type="entry name" value="WD40/YVTN_repeat-like_dom_sf"/>
</dbReference>
<comment type="subcellular location">
    <subcellularLocation>
        <location evidence="1">Cytoplasm</location>
        <location evidence="1">Cytoskeleton</location>
        <location evidence="1">Microtubule organizing center</location>
        <location evidence="1">Centrosome</location>
    </subcellularLocation>
</comment>
<accession>A0A9Q1HBF7</accession>
<evidence type="ECO:0000256" key="3">
    <source>
        <dbReference type="SAM" id="MobiDB-lite"/>
    </source>
</evidence>
<dbReference type="InterPro" id="IPR000195">
    <property type="entry name" value="Rab-GAP-TBC_dom"/>
</dbReference>
<feature type="region of interest" description="Disordered" evidence="3">
    <location>
        <begin position="1145"/>
        <end position="1251"/>
    </location>
</feature>
<feature type="compositionally biased region" description="Basic residues" evidence="3">
    <location>
        <begin position="1170"/>
        <end position="1189"/>
    </location>
</feature>
<evidence type="ECO:0000313" key="5">
    <source>
        <dbReference type="EMBL" id="KAJ8039313.1"/>
    </source>
</evidence>
<dbReference type="GO" id="GO:0005813">
    <property type="term" value="C:centrosome"/>
    <property type="evidence" value="ECO:0007669"/>
    <property type="project" value="UniProtKB-SubCell"/>
</dbReference>
<evidence type="ECO:0000313" key="6">
    <source>
        <dbReference type="Proteomes" id="UP001152320"/>
    </source>
</evidence>
<dbReference type="PANTHER" id="PTHR47219:SF20">
    <property type="entry name" value="TBC1 DOMAIN FAMILY MEMBER 2B"/>
    <property type="match status" value="1"/>
</dbReference>
<dbReference type="OrthoDB" id="44736at2759"/>
<dbReference type="InterPro" id="IPR011047">
    <property type="entry name" value="Quinoprotein_ADH-like_sf"/>
</dbReference>
<dbReference type="PROSITE" id="PS50086">
    <property type="entry name" value="TBC_RABGAP"/>
    <property type="match status" value="1"/>
</dbReference>
<organism evidence="5 6">
    <name type="scientific">Holothuria leucospilota</name>
    <name type="common">Black long sea cucumber</name>
    <name type="synonym">Mertensiothuria leucospilota</name>
    <dbReference type="NCBI Taxonomy" id="206669"/>
    <lineage>
        <taxon>Eukaryota</taxon>
        <taxon>Metazoa</taxon>
        <taxon>Echinodermata</taxon>
        <taxon>Eleutherozoa</taxon>
        <taxon>Echinozoa</taxon>
        <taxon>Holothuroidea</taxon>
        <taxon>Aspidochirotacea</taxon>
        <taxon>Aspidochirotida</taxon>
        <taxon>Holothuriidae</taxon>
        <taxon>Holothuria</taxon>
    </lineage>
</organism>
<dbReference type="Gene3D" id="1.10.8.270">
    <property type="entry name" value="putative rabgap domain of human tbc1 domain family member 14 like domains"/>
    <property type="match status" value="1"/>
</dbReference>
<dbReference type="GO" id="GO:0031267">
    <property type="term" value="F:small GTPase binding"/>
    <property type="evidence" value="ECO:0007669"/>
    <property type="project" value="TreeGrafter"/>
</dbReference>
<dbReference type="InterPro" id="IPR035969">
    <property type="entry name" value="Rab-GAP_TBC_sf"/>
</dbReference>
<dbReference type="GO" id="GO:0005096">
    <property type="term" value="F:GTPase activator activity"/>
    <property type="evidence" value="ECO:0007669"/>
    <property type="project" value="TreeGrafter"/>
</dbReference>
<dbReference type="Gene3D" id="2.130.10.10">
    <property type="entry name" value="YVTN repeat-like/Quinoprotein amine dehydrogenase"/>
    <property type="match status" value="1"/>
</dbReference>
<name>A0A9Q1HBF7_HOLLE</name>
<proteinExistence type="predicted"/>
<dbReference type="FunFam" id="1.10.8.270:FF:000026">
    <property type="entry name" value="TBC (Tre-2/Bub2/Cdc16) domain family"/>
    <property type="match status" value="1"/>
</dbReference>
<sequence length="1379" mass="156648">MEWLQSLQDVRDSFRRKSGGKSRVSVKAFSGRATATATPREGLASNGFTPQDSQMRRHTSDVALDKTDHANQVNTGNGVHNEVRASVSVPMNLSASAVADTPDAMLSPVSMNSLSSRISHSSTEDTTGSMGDLLNGPVSAESNGKDRSFVFDETTDHEDELDSRDGTTSEEDLEDMDKAYLIRKIIDLKEDLSVLRRKMKSLENREETYVQMLRKREQDIMNLDDKLGQLEQKKHVSRDMLSGEDFEAAQRKIRDLQDTNRMYQDQNAFLNQEVRKQAAFKCRAKAKVVNMEKKLTSVDSALVSSKREFLHFLRNLIEVSSLDHKDKIPFTLDWEDEKLSKFLEMFDEARKQDPNLPDARVLMAEGYTTVHGFRHCPHNQPLLFHHTCHLLDRHLVAFSKKQVEHRRKWDDYVKKYGENYVDHVDDLRNLVYEGIPPDKRSAVWTQLILNKVKQYTTDKGEDYYETLRAKAALSSAVDQHRRQIHLDLLRTMPQNIHFSSENSKGIAQLREVLEAFCVHNPNIGYCQGMNFIVGMSLLFMDSEKAFWCLVAVAEYYFPPNYFDASLIGAQADQSVLKDVLEIMLPDLHAHLDDVGVEMCSFTLNWFLAMFFEVVPFQTLQRIWDCFLLDGLTVLFQFSVALLKYHEKALLKRKDILAFLKDTKLLARLTFDIEKIVEIVKSNQETFPSWTWIQERQAHYMKILRKVYEEQERARKEFEKQEGLNQHNVKPSMRDLTGTEQDLLIDWATEFSPGKLLVCRSDVKQGWISRVDVQLRTKESLGVRMDSRVMCMTMAGENLMLVGTLSWYLYAYTINTREEVWCERLRDSPLCLEYDPLTQNVYIGLSDGTLAVIESVSTSHPNEVFYHAIGAAPVRSIVQIPHLEQIWCSCGNAVNILDSSLNIVNGFEVSRSPSIHISHMVLNTDGVWIIIRGSPVVTLWDPGLCLCILLYDTSTEEAAGWKRMSKDQSIHTPKVTSILPHMGLLWVGTSDGQLSTYQINTLSCDKPHVPSPMEERQDFLNHFSDIQDTEFSYSLEATKDIISDAMPASVPVSNVEDRQDASTSSTPIVGEPCQTLKQGDEKSQKDSDTDSKSEPPDSMDELNEKDSNLLRVKNSASRDSPDADVLDQMRKSQTLEGFVVVGTQETDTIHVEGEGKKSGQPECSDEESSKSPRRRKAKGTKRGSKGRLHSPKTLTRLLNHRGSKDKSTDSEGSIVEDLDKTPQNSPKIKAPRVLDKLSSRNSSKKRKYRYSQVMREAERRGVMGDGPPMEEIAGSSGEHEVDGESTQNGIRPRNIRTSVVSVDFSACDVEVCPHFELQLMRKCRISENHQVRALVLSRLQSGEPAIVSCSGYYGDDESLLRWTLHVRENVWMQVPIEETT</sequence>
<gene>
    <name evidence="5" type="ORF">HOLleu_16985</name>
</gene>
<feature type="compositionally biased region" description="Basic and acidic residues" evidence="3">
    <location>
        <begin position="1077"/>
        <end position="1094"/>
    </location>
</feature>
<dbReference type="SMART" id="SM00164">
    <property type="entry name" value="TBC"/>
    <property type="match status" value="1"/>
</dbReference>
<feature type="region of interest" description="Disordered" evidence="3">
    <location>
        <begin position="1050"/>
        <end position="1125"/>
    </location>
</feature>
<comment type="caution">
    <text evidence="5">The sequence shown here is derived from an EMBL/GenBank/DDBJ whole genome shotgun (WGS) entry which is preliminary data.</text>
</comment>
<evidence type="ECO:0000256" key="2">
    <source>
        <dbReference type="SAM" id="Coils"/>
    </source>
</evidence>
<feature type="region of interest" description="Disordered" evidence="3">
    <location>
        <begin position="1"/>
        <end position="58"/>
    </location>
</feature>
<keyword evidence="2" id="KW-0175">Coiled coil</keyword>
<feature type="compositionally biased region" description="Polar residues" evidence="3">
    <location>
        <begin position="115"/>
        <end position="129"/>
    </location>
</feature>
<dbReference type="SUPFAM" id="SSF47923">
    <property type="entry name" value="Ypt/Rab-GAP domain of gyp1p"/>
    <property type="match status" value="2"/>
</dbReference>
<dbReference type="InterPro" id="IPR056602">
    <property type="entry name" value="Beta-prop_LRRK2"/>
</dbReference>
<dbReference type="Proteomes" id="UP001152320">
    <property type="component" value="Chromosome 7"/>
</dbReference>
<dbReference type="PANTHER" id="PTHR47219">
    <property type="entry name" value="RAB GTPASE-ACTIVATING PROTEIN 1-LIKE"/>
    <property type="match status" value="1"/>
</dbReference>
<evidence type="ECO:0000256" key="1">
    <source>
        <dbReference type="ARBA" id="ARBA00004300"/>
    </source>
</evidence>
<feature type="coiled-coil region" evidence="2">
    <location>
        <begin position="185"/>
        <end position="273"/>
    </location>
</feature>
<keyword evidence="6" id="KW-1185">Reference proteome</keyword>
<evidence type="ECO:0000259" key="4">
    <source>
        <dbReference type="PROSITE" id="PS50086"/>
    </source>
</evidence>
<feature type="compositionally biased region" description="Acidic residues" evidence="3">
    <location>
        <begin position="153"/>
        <end position="172"/>
    </location>
</feature>
<reference evidence="5" key="1">
    <citation type="submission" date="2021-10" db="EMBL/GenBank/DDBJ databases">
        <title>Tropical sea cucumber genome reveals ecological adaptation and Cuvierian tubules defense mechanism.</title>
        <authorList>
            <person name="Chen T."/>
        </authorList>
    </citation>
    <scope>NUCLEOTIDE SEQUENCE</scope>
    <source>
        <strain evidence="5">Nanhai2018</strain>
        <tissue evidence="5">Muscle</tissue>
    </source>
</reference>
<protein>
    <submittedName>
        <fullName evidence="5">TBC1 domain family member 2B</fullName>
    </submittedName>
</protein>
<dbReference type="Pfam" id="PF00566">
    <property type="entry name" value="RabGAP-TBC"/>
    <property type="match status" value="1"/>
</dbReference>
<dbReference type="Gene3D" id="1.10.472.80">
    <property type="entry name" value="Ypt/Rab-GAP domain of gyp1p, domain 3"/>
    <property type="match status" value="1"/>
</dbReference>
<feature type="compositionally biased region" description="Basic and acidic residues" evidence="3">
    <location>
        <begin position="1146"/>
        <end position="1158"/>
    </location>
</feature>